<evidence type="ECO:0000259" key="3">
    <source>
        <dbReference type="Pfam" id="PF25000"/>
    </source>
</evidence>
<feature type="region of interest" description="Disordered" evidence="1">
    <location>
        <begin position="198"/>
        <end position="218"/>
    </location>
</feature>
<evidence type="ECO:0000259" key="2">
    <source>
        <dbReference type="Pfam" id="PF19956"/>
    </source>
</evidence>
<proteinExistence type="predicted"/>
<dbReference type="InterPro" id="IPR011990">
    <property type="entry name" value="TPR-like_helical_dom_sf"/>
</dbReference>
<dbReference type="Pfam" id="PF25000">
    <property type="entry name" value="DUF7779"/>
    <property type="match status" value="1"/>
</dbReference>
<evidence type="ECO:0008006" key="6">
    <source>
        <dbReference type="Google" id="ProtNLM"/>
    </source>
</evidence>
<dbReference type="EMBL" id="PYAA01000015">
    <property type="protein sequence ID" value="RAO01512.1"/>
    <property type="molecule type" value="Genomic_DNA"/>
</dbReference>
<sequence length="1066" mass="115939">MTTPRMPSAQVQAICDALLSMSSINDGNTRALYLDEVEGELRKPLSVPRHSEVRYDVYRIVRACAQEPRGMSTLLQVIGNFHPGASAVTSAQQIYLSWLLAQLLTDVPPEVVTGAVAAVTDHPLSPEDLPGLVEAVGWQPVGDWQVPAAVALAGLVHAGLESDGKPLEQWLRDAAAALRLTTADLDDMRVAAKAHWTSLRSPHQAAPAEAGGEEPESDMRRTIIIEETTPQRSRTLIRGGVPPRNLYFTGREKQLVALDELLSSQHRASVLPEAALRGVGGVGKTQLAVEFAYRYADRYQLIWWMAAEDLTALRTSIAALGERLGLAASASLEQTVRTVLDSLSTSSLSWLLVYDNADDPHELAPLMPSSNLVGERGHVLVTSRNMAWSASALTLDVDVFTRAESVELLLKRRPATSPDDARRLAAELGDLPLALEQAVSWLLTMLSSVDEYLVDLKEHARELLGEGQPRQYRGTVLTVVSMALAAVREQNPAAAQLIQLLAFLSPDPVPMRLLWEGRRAGLDEPLRTSLQERNDIARAIRQLASLGLAKADNASRHVQVHRLVQAVIREGLAEQGDDRPLTNARRLLAAANPGFPDDRSTWPRHADIAPHVRVAGLIHGDLDARRTAMDQLRYIYNLGDFEGCRDFAEEILAAWDQPGPDGGRSGDPLTLLAMRRYADALRLLADPRAAAFGLEALERMRTSLGEEHEYTLGAANSVGADLRRIGDFAAAADLDRRNLDVHRRVLGDGHPSTLRVMNSMAINLRLIGDFEGAYELNLEVARHAGAAAEDGTYALVLAQEAQARDLYLLGRYADALELLDSSLPVQRSLLGAEHLTVLRATCIHIACLRKTGRLDAAVSEGAANYRLVTRRFGTDHVLAAEAGMTCANAMRAAGDATQAYALAAQGHTTFRAVFGDRHPVTLCAAVNLGVILRARNFDREARELGAATLQAMGEALPPTHPYLLSARTAQAINLVRSHRLEQAQVLSEAILEDSRRLRGPGHPYTLYCAVNASVDLIEVGEEDRGRELLDEAAAALEALFGPDHPEVDAARGQRRIECDIETVGLT</sequence>
<dbReference type="InterPro" id="IPR056681">
    <property type="entry name" value="DUF7779"/>
</dbReference>
<feature type="domain" description="Effector-associated" evidence="2">
    <location>
        <begin position="15"/>
        <end position="92"/>
    </location>
</feature>
<comment type="caution">
    <text evidence="4">The sequence shown here is derived from an EMBL/GenBank/DDBJ whole genome shotgun (WGS) entry which is preliminary data.</text>
</comment>
<dbReference type="NCBIfam" id="NF040586">
    <property type="entry name" value="FxSxx_TPR"/>
    <property type="match status" value="1"/>
</dbReference>
<dbReference type="SUPFAM" id="SSF52540">
    <property type="entry name" value="P-loop containing nucleoside triphosphate hydrolases"/>
    <property type="match status" value="1"/>
</dbReference>
<protein>
    <recommendedName>
        <fullName evidence="6">NB-ARC domain-containing protein</fullName>
    </recommendedName>
</protein>
<feature type="domain" description="DUF7779" evidence="3">
    <location>
        <begin position="488"/>
        <end position="574"/>
    </location>
</feature>
<dbReference type="InterPro" id="IPR045431">
    <property type="entry name" value="EAD2"/>
</dbReference>
<gene>
    <name evidence="4" type="ORF">LAH08_02835</name>
</gene>
<dbReference type="Gene3D" id="1.25.40.10">
    <property type="entry name" value="Tetratricopeptide repeat domain"/>
    <property type="match status" value="3"/>
</dbReference>
<organism evidence="4 5">
    <name type="scientific">Micromonospora noduli</name>
    <dbReference type="NCBI Taxonomy" id="709876"/>
    <lineage>
        <taxon>Bacteria</taxon>
        <taxon>Bacillati</taxon>
        <taxon>Actinomycetota</taxon>
        <taxon>Actinomycetes</taxon>
        <taxon>Micromonosporales</taxon>
        <taxon>Micromonosporaceae</taxon>
        <taxon>Micromonospora</taxon>
    </lineage>
</organism>
<dbReference type="InterPro" id="IPR027417">
    <property type="entry name" value="P-loop_NTPase"/>
</dbReference>
<accession>A0A328N3J6</accession>
<dbReference type="Pfam" id="PF13374">
    <property type="entry name" value="TPR_10"/>
    <property type="match status" value="2"/>
</dbReference>
<dbReference type="PANTHER" id="PTHR35205">
    <property type="entry name" value="NB-ARC AND TPR DOMAIN PROTEIN"/>
    <property type="match status" value="1"/>
</dbReference>
<dbReference type="Pfam" id="PF13424">
    <property type="entry name" value="TPR_12"/>
    <property type="match status" value="1"/>
</dbReference>
<dbReference type="SUPFAM" id="SSF48452">
    <property type="entry name" value="TPR-like"/>
    <property type="match status" value="2"/>
</dbReference>
<evidence type="ECO:0000313" key="5">
    <source>
        <dbReference type="Proteomes" id="UP000248966"/>
    </source>
</evidence>
<dbReference type="Gene3D" id="3.40.50.300">
    <property type="entry name" value="P-loop containing nucleotide triphosphate hydrolases"/>
    <property type="match status" value="1"/>
</dbReference>
<name>A0A328N3J6_9ACTN</name>
<dbReference type="Proteomes" id="UP000248966">
    <property type="component" value="Unassembled WGS sequence"/>
</dbReference>
<dbReference type="RefSeq" id="WP_146758794.1">
    <property type="nucleotide sequence ID" value="NZ_PYAA01000015.1"/>
</dbReference>
<reference evidence="4 5" key="1">
    <citation type="submission" date="2018-03" db="EMBL/GenBank/DDBJ databases">
        <title>Defining the species Micromonospora saelicesensis and Micromonospora noduli under the framework of genomics.</title>
        <authorList>
            <person name="Riesco R."/>
            <person name="Trujillo M.E."/>
        </authorList>
    </citation>
    <scope>NUCLEOTIDE SEQUENCE [LARGE SCALE GENOMIC DNA]</scope>
    <source>
        <strain evidence="4 5">LAH08</strain>
    </source>
</reference>
<dbReference type="PANTHER" id="PTHR35205:SF1">
    <property type="entry name" value="ZU5 DOMAIN-CONTAINING PROTEIN"/>
    <property type="match status" value="1"/>
</dbReference>
<evidence type="ECO:0000313" key="4">
    <source>
        <dbReference type="EMBL" id="RAO01512.1"/>
    </source>
</evidence>
<dbReference type="AlphaFoldDB" id="A0A328N3J6"/>
<dbReference type="Pfam" id="PF19956">
    <property type="entry name" value="EAD2"/>
    <property type="match status" value="1"/>
</dbReference>
<evidence type="ECO:0000256" key="1">
    <source>
        <dbReference type="SAM" id="MobiDB-lite"/>
    </source>
</evidence>